<keyword evidence="3" id="KW-1185">Reference proteome</keyword>
<sequence length="144" mass="16248">MKKSITLIVTFAMFFAINGQVAAEDSASEPMEPFSNQDPGMGGNFSWELFDTVNHSTEFVDNATELEQQLIAGAPALATPVYGWISLAIFNTFNEKPDHTYYTLKKYMDDDAHAIYIKTEVYTYSDSGRTNLLKQKTYFDQVSK</sequence>
<reference evidence="2 3" key="1">
    <citation type="submission" date="2019-03" db="EMBL/GenBank/DDBJ databases">
        <title>Genome sequence of Lentibacillus salicampi ATCC BAA-719.</title>
        <authorList>
            <person name="Maclea K.S."/>
            <person name="Simoes Junior M."/>
        </authorList>
    </citation>
    <scope>NUCLEOTIDE SEQUENCE [LARGE SCALE GENOMIC DNA]</scope>
    <source>
        <strain evidence="2 3">ATCC BAA-719</strain>
    </source>
</reference>
<protein>
    <recommendedName>
        <fullName evidence="4">DUF3888 domain-containing protein</fullName>
    </recommendedName>
</protein>
<evidence type="ECO:0000256" key="1">
    <source>
        <dbReference type="SAM" id="SignalP"/>
    </source>
</evidence>
<dbReference type="AlphaFoldDB" id="A0A4Y9ABZ4"/>
<name>A0A4Y9ABZ4_9BACI</name>
<dbReference type="Proteomes" id="UP000298484">
    <property type="component" value="Unassembled WGS sequence"/>
</dbReference>
<keyword evidence="1" id="KW-0732">Signal</keyword>
<dbReference type="EMBL" id="SRHY01000013">
    <property type="protein sequence ID" value="TFJ92945.1"/>
    <property type="molecule type" value="Genomic_DNA"/>
</dbReference>
<feature type="chain" id="PRO_5021244912" description="DUF3888 domain-containing protein" evidence="1">
    <location>
        <begin position="23"/>
        <end position="144"/>
    </location>
</feature>
<evidence type="ECO:0000313" key="2">
    <source>
        <dbReference type="EMBL" id="TFJ92945.1"/>
    </source>
</evidence>
<comment type="caution">
    <text evidence="2">The sequence shown here is derived from an EMBL/GenBank/DDBJ whole genome shotgun (WGS) entry which is preliminary data.</text>
</comment>
<gene>
    <name evidence="2" type="ORF">E4U82_09665</name>
</gene>
<proteinExistence type="predicted"/>
<dbReference type="RefSeq" id="WP_135109990.1">
    <property type="nucleotide sequence ID" value="NZ_SRHY01000013.1"/>
</dbReference>
<evidence type="ECO:0000313" key="3">
    <source>
        <dbReference type="Proteomes" id="UP000298484"/>
    </source>
</evidence>
<feature type="signal peptide" evidence="1">
    <location>
        <begin position="1"/>
        <end position="22"/>
    </location>
</feature>
<evidence type="ECO:0008006" key="4">
    <source>
        <dbReference type="Google" id="ProtNLM"/>
    </source>
</evidence>
<accession>A0A4Y9ABZ4</accession>
<organism evidence="2 3">
    <name type="scientific">Lentibacillus salicampi</name>
    <dbReference type="NCBI Taxonomy" id="175306"/>
    <lineage>
        <taxon>Bacteria</taxon>
        <taxon>Bacillati</taxon>
        <taxon>Bacillota</taxon>
        <taxon>Bacilli</taxon>
        <taxon>Bacillales</taxon>
        <taxon>Bacillaceae</taxon>
        <taxon>Lentibacillus</taxon>
    </lineage>
</organism>